<feature type="compositionally biased region" description="Basic residues" evidence="1">
    <location>
        <begin position="537"/>
        <end position="547"/>
    </location>
</feature>
<dbReference type="Proteomes" id="UP001165060">
    <property type="component" value="Unassembled WGS sequence"/>
</dbReference>
<comment type="caution">
    <text evidence="2">The sequence shown here is derived from an EMBL/GenBank/DDBJ whole genome shotgun (WGS) entry which is preliminary data.</text>
</comment>
<accession>A0ABQ6N6H8</accession>
<feature type="region of interest" description="Disordered" evidence="1">
    <location>
        <begin position="30"/>
        <end position="80"/>
    </location>
</feature>
<name>A0ABQ6N6H8_9STRA</name>
<feature type="compositionally biased region" description="Basic and acidic residues" evidence="1">
    <location>
        <begin position="43"/>
        <end position="64"/>
    </location>
</feature>
<organism evidence="2 3">
    <name type="scientific">Tetraparma gracilis</name>
    <dbReference type="NCBI Taxonomy" id="2962635"/>
    <lineage>
        <taxon>Eukaryota</taxon>
        <taxon>Sar</taxon>
        <taxon>Stramenopiles</taxon>
        <taxon>Ochrophyta</taxon>
        <taxon>Bolidophyceae</taxon>
        <taxon>Parmales</taxon>
        <taxon>Triparmaceae</taxon>
        <taxon>Tetraparma</taxon>
    </lineage>
</organism>
<evidence type="ECO:0000313" key="3">
    <source>
        <dbReference type="Proteomes" id="UP001165060"/>
    </source>
</evidence>
<feature type="region of interest" description="Disordered" evidence="1">
    <location>
        <begin position="522"/>
        <end position="554"/>
    </location>
</feature>
<feature type="region of interest" description="Disordered" evidence="1">
    <location>
        <begin position="597"/>
        <end position="619"/>
    </location>
</feature>
<feature type="region of interest" description="Disordered" evidence="1">
    <location>
        <begin position="139"/>
        <end position="207"/>
    </location>
</feature>
<protein>
    <submittedName>
        <fullName evidence="2">Uncharacterized protein</fullName>
    </submittedName>
</protein>
<proteinExistence type="predicted"/>
<evidence type="ECO:0000256" key="1">
    <source>
        <dbReference type="SAM" id="MobiDB-lite"/>
    </source>
</evidence>
<evidence type="ECO:0000313" key="2">
    <source>
        <dbReference type="EMBL" id="GMI42238.1"/>
    </source>
</evidence>
<reference evidence="2 3" key="1">
    <citation type="journal article" date="2023" name="Commun. Biol.">
        <title>Genome analysis of Parmales, the sister group of diatoms, reveals the evolutionary specialization of diatoms from phago-mixotrophs to photoautotrophs.</title>
        <authorList>
            <person name="Ban H."/>
            <person name="Sato S."/>
            <person name="Yoshikawa S."/>
            <person name="Yamada K."/>
            <person name="Nakamura Y."/>
            <person name="Ichinomiya M."/>
            <person name="Sato N."/>
            <person name="Blanc-Mathieu R."/>
            <person name="Endo H."/>
            <person name="Kuwata A."/>
            <person name="Ogata H."/>
        </authorList>
    </citation>
    <scope>NUCLEOTIDE SEQUENCE [LARGE SCALE GENOMIC DNA]</scope>
</reference>
<keyword evidence="3" id="KW-1185">Reference proteome</keyword>
<dbReference type="EMBL" id="BRYB01001055">
    <property type="protein sequence ID" value="GMI42238.1"/>
    <property type="molecule type" value="Genomic_DNA"/>
</dbReference>
<sequence>MESDVSTLDKKHNVESDLDKMMAATKLLGDAAAAEGGTPTARRGKEEKGLSELEKLLHDHDHPPKLSIPDSNFEPRDGTVSPPLVEMLSLHNMSPHIVTSTSARQRRSLDSKLSLLAPSKTYEARGDYSDALSPYKSGVLEAPSPVKPESFQRTDAGARTRKSFKNAKPAAAAPPQDEPFKPEPFKPEAALPGGTRPGRRRGSFAGQTAASALAASQLVTDPLGGQVNATSVDMEIKVKQRAAKERRGSFNERRRRSLEDMNALKAQRTRDHFTKDVREIREGEGRAMPAMMWLKYLALLPRFARLRDVGVKLVTEGRRKRAAIKIQKAWRDSSSMKAWGDLLGVLKKHSAALFNRVNEKRKRDNERLLLKVLVHSYRNDKFNRWAVLIRKRTAQAQRLVRSFTSCHRSRMEGMTKLWRRLEGSPDIVARMKRDSSASCGVPEEQLADLGLGGFTCDESRVRKALAAFLAGQRKKHAKATSDKHTGAAAEVRDKELFGKKAGVNDAKALLAGVAPAAGDGGGGGVGGAPENVAPTPKRVKQAKKRKGSGPLLRKREGPRKVWSTMLVYRAAADPSGPLAGIIVDVFCDEVSDALDKRKEERDELRKQEEERKKQEGFVSLEEFKKKIEADGAPSNDKVGRMGKMG</sequence>
<gene>
    <name evidence="2" type="ORF">TeGR_g10119</name>
</gene>